<dbReference type="Gene3D" id="3.40.50.300">
    <property type="entry name" value="P-loop containing nucleotide triphosphate hydrolases"/>
    <property type="match status" value="2"/>
</dbReference>
<dbReference type="InterPro" id="IPR027417">
    <property type="entry name" value="P-loop_NTPase"/>
</dbReference>
<feature type="domain" description="ATPase AAA-type core" evidence="2">
    <location>
        <begin position="201"/>
        <end position="330"/>
    </location>
</feature>
<sequence>MSEPSSAPRIEKLSVKNLRSIGDDRVTVRFPDVGALVLLGENNAGKSNITRGLEILFGDQWPGTRRLEDHDFHGRDSDGIAIEVGAAVSGIPCPYCTGGEAVHFKWTCDPDNPGRDGNPVGYTFTCSNQYCGKTWPNNTMRTALAAAVLDADRRLDYQLSYASKYTMLSKLMHRFHERLLRDPQRKAQLAGVFDGLLQQFGAVPEFARFKELLASTAEDFGQNLPYRLDVDFSAYDPSNYFRSLRIHPSLDGEVRSFDELGTGQSQVLALAFAYAYAIAYGQSEGTVLVIDEPEANLHPLAQRWLATRLNQLAAPGLQVVITTHSPHFVDLARPENLVMVTKGEEGATRIVQRSREELRDELVARGADSVRTQPDTIGPFYAAGATTEIISGLFARRCVLVEGPTEALALPELLKARGFDVLKEGVAVEGVGNIAKWFRLYTALGIECFCLFDTDSNKNGREAADLLAKRQDIAAALGLSGDPAEPAALLGDPLHVSTSYATLDPNFEGAMTTLFGDEWTRLHEEAVASVGESKPLRARYAAQRLDEFDWVGDPASRIDALVRAIRGNDPDEGSEPQQFDDPWRDPSPWDAAPDPWADEEPPF</sequence>
<evidence type="ECO:0000259" key="3">
    <source>
        <dbReference type="Pfam" id="PF20469"/>
    </source>
</evidence>
<dbReference type="InterPro" id="IPR003959">
    <property type="entry name" value="ATPase_AAA_core"/>
</dbReference>
<dbReference type="CDD" id="cd00267">
    <property type="entry name" value="ABC_ATPase"/>
    <property type="match status" value="1"/>
</dbReference>
<evidence type="ECO:0000259" key="2">
    <source>
        <dbReference type="Pfam" id="PF13304"/>
    </source>
</evidence>
<evidence type="ECO:0000256" key="1">
    <source>
        <dbReference type="SAM" id="MobiDB-lite"/>
    </source>
</evidence>
<dbReference type="EMBL" id="JADCSA010000004">
    <property type="protein sequence ID" value="MBE7324177.1"/>
    <property type="molecule type" value="Genomic_DNA"/>
</dbReference>
<dbReference type="Pfam" id="PF13304">
    <property type="entry name" value="AAA_21"/>
    <property type="match status" value="1"/>
</dbReference>
<dbReference type="Proteomes" id="UP000756387">
    <property type="component" value="Unassembled WGS sequence"/>
</dbReference>
<feature type="compositionally biased region" description="Low complexity" evidence="1">
    <location>
        <begin position="586"/>
        <end position="595"/>
    </location>
</feature>
<dbReference type="InterPro" id="IPR051396">
    <property type="entry name" value="Bact_Antivir_Def_Nuclease"/>
</dbReference>
<organism evidence="4 5">
    <name type="scientific">Nocardioides malaquae</name>
    <dbReference type="NCBI Taxonomy" id="2773426"/>
    <lineage>
        <taxon>Bacteria</taxon>
        <taxon>Bacillati</taxon>
        <taxon>Actinomycetota</taxon>
        <taxon>Actinomycetes</taxon>
        <taxon>Propionibacteriales</taxon>
        <taxon>Nocardioidaceae</taxon>
        <taxon>Nocardioides</taxon>
    </lineage>
</organism>
<evidence type="ECO:0000313" key="5">
    <source>
        <dbReference type="Proteomes" id="UP000756387"/>
    </source>
</evidence>
<dbReference type="RefSeq" id="WP_193637504.1">
    <property type="nucleotide sequence ID" value="NZ_JADCSA010000004.1"/>
</dbReference>
<accession>A0ABR9RRI0</accession>
<feature type="region of interest" description="Disordered" evidence="1">
    <location>
        <begin position="566"/>
        <end position="603"/>
    </location>
</feature>
<comment type="caution">
    <text evidence="4">The sequence shown here is derived from an EMBL/GenBank/DDBJ whole genome shotgun (WGS) entry which is preliminary data.</text>
</comment>
<name>A0ABR9RRI0_9ACTN</name>
<dbReference type="InterPro" id="IPR034139">
    <property type="entry name" value="TOPRIM_OLD"/>
</dbReference>
<feature type="domain" description="OLD protein-like TOPRIM" evidence="3">
    <location>
        <begin position="393"/>
        <end position="455"/>
    </location>
</feature>
<dbReference type="SUPFAM" id="SSF52540">
    <property type="entry name" value="P-loop containing nucleoside triphosphate hydrolases"/>
    <property type="match status" value="1"/>
</dbReference>
<proteinExistence type="predicted"/>
<keyword evidence="5" id="KW-1185">Reference proteome</keyword>
<reference evidence="4 5" key="1">
    <citation type="submission" date="2020-10" db="EMBL/GenBank/DDBJ databases">
        <title>Nocardioides sp. isolated from sludge.</title>
        <authorList>
            <person name="Zhang X."/>
        </authorList>
    </citation>
    <scope>NUCLEOTIDE SEQUENCE [LARGE SCALE GENOMIC DNA]</scope>
    <source>
        <strain evidence="4 5">Y6</strain>
    </source>
</reference>
<protein>
    <submittedName>
        <fullName evidence="4">AAA family ATPase</fullName>
    </submittedName>
</protein>
<dbReference type="CDD" id="cd01026">
    <property type="entry name" value="TOPRIM_OLD"/>
    <property type="match status" value="1"/>
</dbReference>
<dbReference type="PANTHER" id="PTHR43581">
    <property type="entry name" value="ATP/GTP PHOSPHATASE"/>
    <property type="match status" value="1"/>
</dbReference>
<gene>
    <name evidence="4" type="ORF">IEQ44_05890</name>
</gene>
<evidence type="ECO:0000313" key="4">
    <source>
        <dbReference type="EMBL" id="MBE7324177.1"/>
    </source>
</evidence>
<dbReference type="Pfam" id="PF20469">
    <property type="entry name" value="OLD-like_TOPRIM"/>
    <property type="match status" value="1"/>
</dbReference>
<dbReference type="PANTHER" id="PTHR43581:SF4">
    <property type="entry name" value="ATP_GTP PHOSPHATASE"/>
    <property type="match status" value="1"/>
</dbReference>